<evidence type="ECO:0000259" key="6">
    <source>
        <dbReference type="Pfam" id="PF11970"/>
    </source>
</evidence>
<dbReference type="EMBL" id="JBANMG010000001">
    <property type="protein sequence ID" value="KAK6958311.1"/>
    <property type="molecule type" value="Genomic_DNA"/>
</dbReference>
<evidence type="ECO:0000313" key="7">
    <source>
        <dbReference type="EMBL" id="KAK6958311.1"/>
    </source>
</evidence>
<gene>
    <name evidence="7" type="ORF">Daesc_001109</name>
</gene>
<dbReference type="InterPro" id="IPR022596">
    <property type="entry name" value="GPR1/2/3_C"/>
</dbReference>
<dbReference type="AlphaFoldDB" id="A0AAX6N1J9"/>
<dbReference type="PANTHER" id="PTHR23112:SF37">
    <property type="entry name" value="G PROTEIN-COUPLED RECEPTOR GPR1"/>
    <property type="match status" value="1"/>
</dbReference>
<evidence type="ECO:0000256" key="4">
    <source>
        <dbReference type="ARBA" id="ARBA00023136"/>
    </source>
</evidence>
<proteinExistence type="predicted"/>
<feature type="domain" description="G protein-coupled receptor GPR1/2/3 C-terminal" evidence="6">
    <location>
        <begin position="167"/>
        <end position="232"/>
    </location>
</feature>
<dbReference type="PANTHER" id="PTHR23112">
    <property type="entry name" value="G PROTEIN-COUPLED RECEPTOR 157-RELATED"/>
    <property type="match status" value="1"/>
</dbReference>
<keyword evidence="8" id="KW-1185">Reference proteome</keyword>
<feature type="transmembrane region" description="Helical" evidence="5">
    <location>
        <begin position="73"/>
        <end position="96"/>
    </location>
</feature>
<keyword evidence="2 5" id="KW-0812">Transmembrane</keyword>
<protein>
    <recommendedName>
        <fullName evidence="6">G protein-coupled receptor GPR1/2/3 C-terminal domain-containing protein</fullName>
    </recommendedName>
</protein>
<evidence type="ECO:0000256" key="3">
    <source>
        <dbReference type="ARBA" id="ARBA00022989"/>
    </source>
</evidence>
<dbReference type="SUPFAM" id="SSF81321">
    <property type="entry name" value="Family A G protein-coupled receptor-like"/>
    <property type="match status" value="1"/>
</dbReference>
<comment type="caution">
    <text evidence="7">The sequence shown here is derived from an EMBL/GenBank/DDBJ whole genome shotgun (WGS) entry which is preliminary data.</text>
</comment>
<keyword evidence="3 5" id="KW-1133">Transmembrane helix</keyword>
<organism evidence="7 8">
    <name type="scientific">Daldinia eschscholtzii</name>
    <dbReference type="NCBI Taxonomy" id="292717"/>
    <lineage>
        <taxon>Eukaryota</taxon>
        <taxon>Fungi</taxon>
        <taxon>Dikarya</taxon>
        <taxon>Ascomycota</taxon>
        <taxon>Pezizomycotina</taxon>
        <taxon>Sordariomycetes</taxon>
        <taxon>Xylariomycetidae</taxon>
        <taxon>Xylariales</taxon>
        <taxon>Hypoxylaceae</taxon>
        <taxon>Daldinia</taxon>
    </lineage>
</organism>
<evidence type="ECO:0000256" key="1">
    <source>
        <dbReference type="ARBA" id="ARBA00004141"/>
    </source>
</evidence>
<dbReference type="Proteomes" id="UP001369815">
    <property type="component" value="Unassembled WGS sequence"/>
</dbReference>
<feature type="transmembrane region" description="Helical" evidence="5">
    <location>
        <begin position="207"/>
        <end position="228"/>
    </location>
</feature>
<dbReference type="Pfam" id="PF11970">
    <property type="entry name" value="GPR_Gpa2_C"/>
    <property type="match status" value="1"/>
</dbReference>
<evidence type="ECO:0000256" key="5">
    <source>
        <dbReference type="SAM" id="Phobius"/>
    </source>
</evidence>
<dbReference type="GO" id="GO:0005886">
    <property type="term" value="C:plasma membrane"/>
    <property type="evidence" value="ECO:0007669"/>
    <property type="project" value="TreeGrafter"/>
</dbReference>
<sequence length="317" mass="35570">MAGNDGTPSKYFEPPNSLLHMEDRTYNGLLAIGTLATISLIFTSSLLSFVTWRMITWKSHYTSAVGRNQSVVLIYQLVLADFLQSLGFLISFHWVAEPPIIGGRFVFQRAGVWCWISSDNEGLRLSLHYIWIFIVEFGSILVYATGFYYLFRVKRSDKIIVPARSAETMRKARTAMLAYAMVYTILSLPLAAGRMASMSNNQLSDEYYLFAGALFTCSGWVDTVLYTFTRRALLFDELNVYGRRTGAHVESGNHNKEPGFQRQSSTDSILANNGFGSIGGIKMERTVKVELDDFDSSASNGGRVTREYYATAEAFKP</sequence>
<comment type="subcellular location">
    <subcellularLocation>
        <location evidence="1">Membrane</location>
        <topology evidence="1">Multi-pass membrane protein</topology>
    </subcellularLocation>
</comment>
<dbReference type="GO" id="GO:0004930">
    <property type="term" value="F:G protein-coupled receptor activity"/>
    <property type="evidence" value="ECO:0007669"/>
    <property type="project" value="TreeGrafter"/>
</dbReference>
<keyword evidence="4 5" id="KW-0472">Membrane</keyword>
<name>A0AAX6N1J9_9PEZI</name>
<feature type="transmembrane region" description="Helical" evidence="5">
    <location>
        <begin position="29"/>
        <end position="52"/>
    </location>
</feature>
<dbReference type="Gene3D" id="1.20.1070.10">
    <property type="entry name" value="Rhodopsin 7-helix transmembrane proteins"/>
    <property type="match status" value="1"/>
</dbReference>
<evidence type="ECO:0000256" key="2">
    <source>
        <dbReference type="ARBA" id="ARBA00022692"/>
    </source>
</evidence>
<dbReference type="GO" id="GO:0007189">
    <property type="term" value="P:adenylate cyclase-activating G protein-coupled receptor signaling pathway"/>
    <property type="evidence" value="ECO:0007669"/>
    <property type="project" value="TreeGrafter"/>
</dbReference>
<accession>A0AAX6N1J9</accession>
<evidence type="ECO:0000313" key="8">
    <source>
        <dbReference type="Proteomes" id="UP001369815"/>
    </source>
</evidence>
<feature type="transmembrane region" description="Helical" evidence="5">
    <location>
        <begin position="129"/>
        <end position="151"/>
    </location>
</feature>
<reference evidence="7 8" key="1">
    <citation type="journal article" date="2024" name="Front Chem Biol">
        <title>Unveiling the potential of Daldinia eschscholtzii MFLUCC 19-0629 through bioactivity and bioinformatics studies for enhanced sustainable agriculture production.</title>
        <authorList>
            <person name="Brooks S."/>
            <person name="Weaver J.A."/>
            <person name="Klomchit A."/>
            <person name="Alharthi S.A."/>
            <person name="Onlamun T."/>
            <person name="Nurani R."/>
            <person name="Vong T.K."/>
            <person name="Alberti F."/>
            <person name="Greco C."/>
        </authorList>
    </citation>
    <scope>NUCLEOTIDE SEQUENCE [LARGE SCALE GENOMIC DNA]</scope>
    <source>
        <strain evidence="7">MFLUCC 19-0629</strain>
    </source>
</reference>
<feature type="transmembrane region" description="Helical" evidence="5">
    <location>
        <begin position="172"/>
        <end position="192"/>
    </location>
</feature>